<protein>
    <submittedName>
        <fullName evidence="1">Uncharacterized protein</fullName>
    </submittedName>
</protein>
<accession>A0A3M0IMF3</accession>
<evidence type="ECO:0000313" key="2">
    <source>
        <dbReference type="Proteomes" id="UP000269221"/>
    </source>
</evidence>
<reference evidence="1 2" key="1">
    <citation type="submission" date="2018-07" db="EMBL/GenBank/DDBJ databases">
        <title>A high quality draft genome assembly of the barn swallow (H. rustica rustica).</title>
        <authorList>
            <person name="Formenti G."/>
            <person name="Chiara M."/>
            <person name="Poveda L."/>
            <person name="Francoijs K.-J."/>
            <person name="Bonisoli-Alquati A."/>
            <person name="Canova L."/>
            <person name="Gianfranceschi L."/>
            <person name="Horner D.S."/>
            <person name="Saino N."/>
        </authorList>
    </citation>
    <scope>NUCLEOTIDE SEQUENCE [LARGE SCALE GENOMIC DNA]</scope>
    <source>
        <strain evidence="1">Chelidonia</strain>
        <tissue evidence="1">Blood</tissue>
    </source>
</reference>
<gene>
    <name evidence="1" type="ORF">DUI87_33142</name>
</gene>
<name>A0A3M0IMF3_HIRRU</name>
<keyword evidence="2" id="KW-1185">Reference proteome</keyword>
<evidence type="ECO:0000313" key="1">
    <source>
        <dbReference type="EMBL" id="RMB90541.1"/>
    </source>
</evidence>
<proteinExistence type="predicted"/>
<dbReference type="Proteomes" id="UP000269221">
    <property type="component" value="Unassembled WGS sequence"/>
</dbReference>
<dbReference type="AlphaFoldDB" id="A0A3M0IMF3"/>
<dbReference type="EMBL" id="QRBI01000249">
    <property type="protein sequence ID" value="RMB90541.1"/>
    <property type="molecule type" value="Genomic_DNA"/>
</dbReference>
<sequence>MDPDMDQWIGKGLMDQGGSVDWERINGSGRISGLGKDLWIREDQWIGKGSMDPDVDQWIRGGSMDQERISGLGKDQWIGGGSGNWERINGSGEDQWIGKGSMDGEDQWIGKGSMDPDVDQWILTWINGSGEDQWVGEDQWIPTRINTLGIPPGKFLDKNREPGNQQNPLI</sequence>
<organism evidence="1 2">
    <name type="scientific">Hirundo rustica rustica</name>
    <dbReference type="NCBI Taxonomy" id="333673"/>
    <lineage>
        <taxon>Eukaryota</taxon>
        <taxon>Metazoa</taxon>
        <taxon>Chordata</taxon>
        <taxon>Craniata</taxon>
        <taxon>Vertebrata</taxon>
        <taxon>Euteleostomi</taxon>
        <taxon>Archelosauria</taxon>
        <taxon>Archosauria</taxon>
        <taxon>Dinosauria</taxon>
        <taxon>Saurischia</taxon>
        <taxon>Theropoda</taxon>
        <taxon>Coelurosauria</taxon>
        <taxon>Aves</taxon>
        <taxon>Neognathae</taxon>
        <taxon>Neoaves</taxon>
        <taxon>Telluraves</taxon>
        <taxon>Australaves</taxon>
        <taxon>Passeriformes</taxon>
        <taxon>Sylvioidea</taxon>
        <taxon>Hirundinidae</taxon>
        <taxon>Hirundo</taxon>
    </lineage>
</organism>
<comment type="caution">
    <text evidence="1">The sequence shown here is derived from an EMBL/GenBank/DDBJ whole genome shotgun (WGS) entry which is preliminary data.</text>
</comment>